<dbReference type="AlphaFoldDB" id="A0A5E4G4V0"/>
<sequence length="68" mass="7709">METIVILVCYNGKWVTSKKMCKYEGGNSKGLIVPRIIKFAEILDHVHQIGKYKQQGRQGLLKVISFDG</sequence>
<protein>
    <submittedName>
        <fullName evidence="1">PREDICTED: LOC109947472</fullName>
    </submittedName>
</protein>
<dbReference type="InParanoid" id="A0A5E4G4V0"/>
<dbReference type="Gramene" id="VVA34668">
    <property type="protein sequence ID" value="VVA34668"/>
    <property type="gene ID" value="Prudul26B023777"/>
</dbReference>
<feature type="non-terminal residue" evidence="1">
    <location>
        <position position="1"/>
    </location>
</feature>
<proteinExistence type="predicted"/>
<dbReference type="EMBL" id="CABIKO010000345">
    <property type="protein sequence ID" value="VVA34668.1"/>
    <property type="molecule type" value="Genomic_DNA"/>
</dbReference>
<evidence type="ECO:0000313" key="1">
    <source>
        <dbReference type="EMBL" id="VVA34668.1"/>
    </source>
</evidence>
<name>A0A5E4G4V0_PRUDU</name>
<gene>
    <name evidence="1" type="ORF">ALMOND_2B023777</name>
</gene>
<reference evidence="2" key="1">
    <citation type="journal article" date="2020" name="Plant J.">
        <title>Transposons played a major role in the diversification between the closely related almond and peach genomes: results from the almond genome sequence.</title>
        <authorList>
            <person name="Alioto T."/>
            <person name="Alexiou K.G."/>
            <person name="Bardil A."/>
            <person name="Barteri F."/>
            <person name="Castanera R."/>
            <person name="Cruz F."/>
            <person name="Dhingra A."/>
            <person name="Duval H."/>
            <person name="Fernandez I Marti A."/>
            <person name="Frias L."/>
            <person name="Galan B."/>
            <person name="Garcia J.L."/>
            <person name="Howad W."/>
            <person name="Gomez-Garrido J."/>
            <person name="Gut M."/>
            <person name="Julca I."/>
            <person name="Morata J."/>
            <person name="Puigdomenech P."/>
            <person name="Ribeca P."/>
            <person name="Rubio Cabetas M.J."/>
            <person name="Vlasova A."/>
            <person name="Wirthensohn M."/>
            <person name="Garcia-Mas J."/>
            <person name="Gabaldon T."/>
            <person name="Casacuberta J.M."/>
            <person name="Arus P."/>
        </authorList>
    </citation>
    <scope>NUCLEOTIDE SEQUENCE [LARGE SCALE GENOMIC DNA]</scope>
    <source>
        <strain evidence="2">cv. Texas</strain>
    </source>
</reference>
<organism evidence="1 2">
    <name type="scientific">Prunus dulcis</name>
    <name type="common">Almond</name>
    <name type="synonym">Amygdalus dulcis</name>
    <dbReference type="NCBI Taxonomy" id="3755"/>
    <lineage>
        <taxon>Eukaryota</taxon>
        <taxon>Viridiplantae</taxon>
        <taxon>Streptophyta</taxon>
        <taxon>Embryophyta</taxon>
        <taxon>Tracheophyta</taxon>
        <taxon>Spermatophyta</taxon>
        <taxon>Magnoliopsida</taxon>
        <taxon>eudicotyledons</taxon>
        <taxon>Gunneridae</taxon>
        <taxon>Pentapetalae</taxon>
        <taxon>rosids</taxon>
        <taxon>fabids</taxon>
        <taxon>Rosales</taxon>
        <taxon>Rosaceae</taxon>
        <taxon>Amygdaloideae</taxon>
        <taxon>Amygdaleae</taxon>
        <taxon>Prunus</taxon>
    </lineage>
</organism>
<dbReference type="Proteomes" id="UP000327085">
    <property type="component" value="Unassembled WGS sequence"/>
</dbReference>
<evidence type="ECO:0000313" key="2">
    <source>
        <dbReference type="Proteomes" id="UP000327085"/>
    </source>
</evidence>
<accession>A0A5E4G4V0</accession>
<feature type="non-terminal residue" evidence="1">
    <location>
        <position position="68"/>
    </location>
</feature>